<feature type="transmembrane region" description="Helical" evidence="7">
    <location>
        <begin position="211"/>
        <end position="232"/>
    </location>
</feature>
<dbReference type="RefSeq" id="WP_069693118.1">
    <property type="nucleotide sequence ID" value="NZ_CP017147.1"/>
</dbReference>
<dbReference type="InterPro" id="IPR043428">
    <property type="entry name" value="LivM-like"/>
</dbReference>
<dbReference type="CDD" id="cd06581">
    <property type="entry name" value="TM_PBP1_LivM_like"/>
    <property type="match status" value="1"/>
</dbReference>
<dbReference type="PANTHER" id="PTHR30482">
    <property type="entry name" value="HIGH-AFFINITY BRANCHED-CHAIN AMINO ACID TRANSPORT SYSTEM PERMEASE"/>
    <property type="match status" value="1"/>
</dbReference>
<organism evidence="8 9">
    <name type="scientific">Bosea vaviloviae</name>
    <dbReference type="NCBI Taxonomy" id="1526658"/>
    <lineage>
        <taxon>Bacteria</taxon>
        <taxon>Pseudomonadati</taxon>
        <taxon>Pseudomonadota</taxon>
        <taxon>Alphaproteobacteria</taxon>
        <taxon>Hyphomicrobiales</taxon>
        <taxon>Boseaceae</taxon>
        <taxon>Bosea</taxon>
    </lineage>
</organism>
<feature type="region of interest" description="Disordered" evidence="6">
    <location>
        <begin position="318"/>
        <end position="346"/>
    </location>
</feature>
<dbReference type="GO" id="GO:0015658">
    <property type="term" value="F:branched-chain amino acid transmembrane transporter activity"/>
    <property type="evidence" value="ECO:0007669"/>
    <property type="project" value="InterPro"/>
</dbReference>
<keyword evidence="9" id="KW-1185">Reference proteome</keyword>
<feature type="transmembrane region" description="Helical" evidence="7">
    <location>
        <begin position="56"/>
        <end position="76"/>
    </location>
</feature>
<gene>
    <name evidence="8" type="ORF">BHK69_28870</name>
</gene>
<evidence type="ECO:0000256" key="7">
    <source>
        <dbReference type="SAM" id="Phobius"/>
    </source>
</evidence>
<keyword evidence="3 7" id="KW-0812">Transmembrane</keyword>
<dbReference type="AlphaFoldDB" id="A0A1D7U9E9"/>
<feature type="transmembrane region" description="Helical" evidence="7">
    <location>
        <begin position="112"/>
        <end position="134"/>
    </location>
</feature>
<dbReference type="GO" id="GO:0005886">
    <property type="term" value="C:plasma membrane"/>
    <property type="evidence" value="ECO:0007669"/>
    <property type="project" value="UniProtKB-SubCell"/>
</dbReference>
<dbReference type="Proteomes" id="UP000094969">
    <property type="component" value="Chromosome"/>
</dbReference>
<evidence type="ECO:0000256" key="5">
    <source>
        <dbReference type="ARBA" id="ARBA00023136"/>
    </source>
</evidence>
<keyword evidence="5 7" id="KW-0472">Membrane</keyword>
<keyword evidence="2" id="KW-1003">Cell membrane</keyword>
<dbReference type="InterPro" id="IPR001851">
    <property type="entry name" value="ABC_transp_permease"/>
</dbReference>
<reference evidence="8 9" key="1">
    <citation type="journal article" date="2015" name="Antonie Van Leeuwenhoek">
        <title>Bosea vaviloviae sp. nov., a new species of slow-growing rhizobia isolated from nodules of the relict species Vavilovia formosa (Stev.) Fed.</title>
        <authorList>
            <person name="Safronova V.I."/>
            <person name="Kuznetsova I.G."/>
            <person name="Sazanova A.L."/>
            <person name="Kimeklis A.K."/>
            <person name="Belimov A.A."/>
            <person name="Andronov E.E."/>
            <person name="Pinaev A.G."/>
            <person name="Chizhevskaya E.P."/>
            <person name="Pukhaev A.R."/>
            <person name="Popov K.P."/>
            <person name="Willems A."/>
            <person name="Tikhonovich I.A."/>
        </authorList>
    </citation>
    <scope>NUCLEOTIDE SEQUENCE [LARGE SCALE GENOMIC DNA]</scope>
    <source>
        <strain evidence="8 9">Vaf18</strain>
    </source>
</reference>
<feature type="transmembrane region" description="Helical" evidence="7">
    <location>
        <begin position="82"/>
        <end position="105"/>
    </location>
</feature>
<dbReference type="KEGG" id="bvv:BHK69_28870"/>
<evidence type="ECO:0000256" key="4">
    <source>
        <dbReference type="ARBA" id="ARBA00022989"/>
    </source>
</evidence>
<evidence type="ECO:0000256" key="6">
    <source>
        <dbReference type="SAM" id="MobiDB-lite"/>
    </source>
</evidence>
<feature type="transmembrane region" description="Helical" evidence="7">
    <location>
        <begin position="29"/>
        <end position="49"/>
    </location>
</feature>
<dbReference type="PANTHER" id="PTHR30482:SF10">
    <property type="entry name" value="HIGH-AFFINITY BRANCHED-CHAIN AMINO ACID TRANSPORT PROTEIN BRAE"/>
    <property type="match status" value="1"/>
</dbReference>
<evidence type="ECO:0000256" key="1">
    <source>
        <dbReference type="ARBA" id="ARBA00004651"/>
    </source>
</evidence>
<protein>
    <submittedName>
        <fullName evidence="8">ABC transporter permease</fullName>
    </submittedName>
</protein>
<dbReference type="Pfam" id="PF02653">
    <property type="entry name" value="BPD_transp_2"/>
    <property type="match status" value="1"/>
</dbReference>
<dbReference type="EMBL" id="CP017147">
    <property type="protein sequence ID" value="AOO83924.1"/>
    <property type="molecule type" value="Genomic_DNA"/>
</dbReference>
<feature type="compositionally biased region" description="Low complexity" evidence="6">
    <location>
        <begin position="319"/>
        <end position="338"/>
    </location>
</feature>
<sequence>MSSSRAFAPALVLLLLAALIPVFVTANTVLNFIVFTLIIALAAQGWNLLGGLCGQFSFGHAAFFGSGAYAAALLQARYGVNAWAAFTAAIAIAALVGWIIGYLSFRSGLRGSYFALVTLAFAEVFRILANASAFTGGAAGTLIKLDIRPENFQFASRAAFVWIALALVGFTLLLTTAITRSRLGAWFAAVRENEDAARALGVDTLAVKLKAITLSAGITGAAGALYVQYYLYLDASIAYGSWISVEALIAPIIGGIGTPLGPIVGAVTLHGLGELTKLFAGGIPGIDLVIYGALLVAAIAFAPDGMMGLLKRLGRSQVTPETSTPKTTASKTTDAKMTVTKTEGAA</sequence>
<name>A0A1D7U9E9_9HYPH</name>
<evidence type="ECO:0000256" key="3">
    <source>
        <dbReference type="ARBA" id="ARBA00022692"/>
    </source>
</evidence>
<evidence type="ECO:0000313" key="8">
    <source>
        <dbReference type="EMBL" id="AOO83924.1"/>
    </source>
</evidence>
<dbReference type="STRING" id="1526658.BHK69_28870"/>
<evidence type="ECO:0000256" key="2">
    <source>
        <dbReference type="ARBA" id="ARBA00022475"/>
    </source>
</evidence>
<accession>A0A1D7U9E9</accession>
<proteinExistence type="predicted"/>
<feature type="transmembrane region" description="Helical" evidence="7">
    <location>
        <begin position="278"/>
        <end position="302"/>
    </location>
</feature>
<comment type="subcellular location">
    <subcellularLocation>
        <location evidence="1">Cell membrane</location>
        <topology evidence="1">Multi-pass membrane protein</topology>
    </subcellularLocation>
</comment>
<evidence type="ECO:0000313" key="9">
    <source>
        <dbReference type="Proteomes" id="UP000094969"/>
    </source>
</evidence>
<feature type="transmembrane region" description="Helical" evidence="7">
    <location>
        <begin position="154"/>
        <end position="174"/>
    </location>
</feature>
<dbReference type="OrthoDB" id="9814461at2"/>
<keyword evidence="4 7" id="KW-1133">Transmembrane helix</keyword>